<dbReference type="GO" id="GO:0005634">
    <property type="term" value="C:nucleus"/>
    <property type="evidence" value="ECO:0007669"/>
    <property type="project" value="TreeGrafter"/>
</dbReference>
<keyword evidence="3" id="KW-0378">Hydrolase</keyword>
<feature type="binding site" evidence="5">
    <location>
        <position position="281"/>
    </location>
    <ligand>
        <name>Mg(2+)</name>
        <dbReference type="ChEBI" id="CHEBI:18420"/>
        <note>catalytic</note>
    </ligand>
</feature>
<proteinExistence type="inferred from homology"/>
<dbReference type="EMBL" id="JADBJN010000004">
    <property type="protein sequence ID" value="KAG5667973.1"/>
    <property type="molecule type" value="Genomic_DNA"/>
</dbReference>
<reference evidence="8" key="1">
    <citation type="submission" date="2021-03" db="EMBL/GenBank/DDBJ databases">
        <title>Chromosome level genome of the anhydrobiotic midge Polypedilum vanderplanki.</title>
        <authorList>
            <person name="Yoshida Y."/>
            <person name="Kikawada T."/>
            <person name="Gusev O."/>
        </authorList>
    </citation>
    <scope>NUCLEOTIDE SEQUENCE</scope>
    <source>
        <strain evidence="8">NIAS01</strain>
        <tissue evidence="8">Whole body or cell culture</tissue>
    </source>
</reference>
<evidence type="ECO:0000259" key="7">
    <source>
        <dbReference type="SMART" id="SM00892"/>
    </source>
</evidence>
<keyword evidence="2" id="KW-0540">Nuclease</keyword>
<name>A0A9J6BE05_POLVA</name>
<evidence type="ECO:0000256" key="1">
    <source>
        <dbReference type="ARBA" id="ARBA00010052"/>
    </source>
</evidence>
<dbReference type="GO" id="GO:0003676">
    <property type="term" value="F:nucleic acid binding"/>
    <property type="evidence" value="ECO:0007669"/>
    <property type="project" value="InterPro"/>
</dbReference>
<keyword evidence="6" id="KW-0732">Signal</keyword>
<comment type="similarity">
    <text evidence="1">Belongs to the DNA/RNA non-specific endonuclease family.</text>
</comment>
<dbReference type="GO" id="GO:0005743">
    <property type="term" value="C:mitochondrial inner membrane"/>
    <property type="evidence" value="ECO:0007669"/>
    <property type="project" value="TreeGrafter"/>
</dbReference>
<keyword evidence="3" id="KW-0255">Endonuclease</keyword>
<dbReference type="Proteomes" id="UP001107558">
    <property type="component" value="Chromosome 4"/>
</dbReference>
<dbReference type="GO" id="GO:0006309">
    <property type="term" value="P:apoptotic DNA fragmentation"/>
    <property type="evidence" value="ECO:0007669"/>
    <property type="project" value="TreeGrafter"/>
</dbReference>
<feature type="signal peptide" evidence="6">
    <location>
        <begin position="1"/>
        <end position="19"/>
    </location>
</feature>
<dbReference type="InterPro" id="IPR001604">
    <property type="entry name" value="Endo_G_ENPP1-like_dom"/>
</dbReference>
<accession>A0A9J6BE05</accession>
<keyword evidence="9" id="KW-1185">Reference proteome</keyword>
<dbReference type="Pfam" id="PF01223">
    <property type="entry name" value="Endonuclease_NS"/>
    <property type="match status" value="1"/>
</dbReference>
<dbReference type="FunFam" id="3.40.570.10:FF:000007">
    <property type="entry name" value="Alkaline nuclease"/>
    <property type="match status" value="1"/>
</dbReference>
<evidence type="ECO:0000256" key="2">
    <source>
        <dbReference type="ARBA" id="ARBA00022722"/>
    </source>
</evidence>
<evidence type="ECO:0000256" key="5">
    <source>
        <dbReference type="PIRSR" id="PIRSR640255-2"/>
    </source>
</evidence>
<dbReference type="Gene3D" id="3.40.570.10">
    <property type="entry name" value="Extracellular Endonuclease, subunit A"/>
    <property type="match status" value="1"/>
</dbReference>
<dbReference type="OrthoDB" id="5960141at2759"/>
<evidence type="ECO:0000313" key="9">
    <source>
        <dbReference type="Proteomes" id="UP001107558"/>
    </source>
</evidence>
<protein>
    <recommendedName>
        <fullName evidence="7">DNA/RNA non-specific endonuclease/pyrophosphatase/phosphodiesterase domain-containing protein</fullName>
    </recommendedName>
</protein>
<comment type="caution">
    <text evidence="8">The sequence shown here is derived from an EMBL/GenBank/DDBJ whole genome shotgun (WGS) entry which is preliminary data.</text>
</comment>
<evidence type="ECO:0000256" key="3">
    <source>
        <dbReference type="ARBA" id="ARBA00022759"/>
    </source>
</evidence>
<dbReference type="GO" id="GO:0000014">
    <property type="term" value="F:single-stranded DNA endodeoxyribonuclease activity"/>
    <property type="evidence" value="ECO:0007669"/>
    <property type="project" value="TreeGrafter"/>
</dbReference>
<evidence type="ECO:0000256" key="4">
    <source>
        <dbReference type="PIRSR" id="PIRSR640255-1"/>
    </source>
</evidence>
<organism evidence="8 9">
    <name type="scientific">Polypedilum vanderplanki</name>
    <name type="common">Sleeping chironomid midge</name>
    <dbReference type="NCBI Taxonomy" id="319348"/>
    <lineage>
        <taxon>Eukaryota</taxon>
        <taxon>Metazoa</taxon>
        <taxon>Ecdysozoa</taxon>
        <taxon>Arthropoda</taxon>
        <taxon>Hexapoda</taxon>
        <taxon>Insecta</taxon>
        <taxon>Pterygota</taxon>
        <taxon>Neoptera</taxon>
        <taxon>Endopterygota</taxon>
        <taxon>Diptera</taxon>
        <taxon>Nematocera</taxon>
        <taxon>Chironomoidea</taxon>
        <taxon>Chironomidae</taxon>
        <taxon>Chironominae</taxon>
        <taxon>Polypedilum</taxon>
        <taxon>Polypedilum</taxon>
    </lineage>
</organism>
<dbReference type="PANTHER" id="PTHR13966">
    <property type="entry name" value="ENDONUCLEASE RELATED"/>
    <property type="match status" value="1"/>
</dbReference>
<evidence type="ECO:0000313" key="8">
    <source>
        <dbReference type="EMBL" id="KAG5667973.1"/>
    </source>
</evidence>
<keyword evidence="5" id="KW-0479">Metal-binding</keyword>
<dbReference type="SUPFAM" id="SSF54060">
    <property type="entry name" value="His-Me finger endonucleases"/>
    <property type="match status" value="1"/>
</dbReference>
<feature type="domain" description="DNA/RNA non-specific endonuclease/pyrophosphatase/phosphodiesterase" evidence="7">
    <location>
        <begin position="162"/>
        <end position="406"/>
    </location>
</feature>
<dbReference type="SMART" id="SM00892">
    <property type="entry name" value="Endonuclease_NS"/>
    <property type="match status" value="1"/>
</dbReference>
<dbReference type="PANTHER" id="PTHR13966:SF19">
    <property type="entry name" value="NUCLEASE EXOG, MITOCHONDRIAL"/>
    <property type="match status" value="1"/>
</dbReference>
<dbReference type="InterPro" id="IPR044925">
    <property type="entry name" value="His-Me_finger_sf"/>
</dbReference>
<evidence type="ECO:0000256" key="6">
    <source>
        <dbReference type="SAM" id="SignalP"/>
    </source>
</evidence>
<feature type="chain" id="PRO_5039920351" description="DNA/RNA non-specific endonuclease/pyrophosphatase/phosphodiesterase domain-containing protein" evidence="6">
    <location>
        <begin position="20"/>
        <end position="423"/>
    </location>
</feature>
<dbReference type="GO" id="GO:0046872">
    <property type="term" value="F:metal ion binding"/>
    <property type="evidence" value="ECO:0007669"/>
    <property type="project" value="UniProtKB-KW"/>
</dbReference>
<feature type="active site" description="Proton acceptor" evidence="4">
    <location>
        <position position="251"/>
    </location>
</feature>
<dbReference type="AlphaFoldDB" id="A0A9J6BE05"/>
<dbReference type="InterPro" id="IPR040255">
    <property type="entry name" value="Non-specific_endonuclease"/>
</dbReference>
<dbReference type="GO" id="GO:0004521">
    <property type="term" value="F:RNA endonuclease activity"/>
    <property type="evidence" value="ECO:0007669"/>
    <property type="project" value="TreeGrafter"/>
</dbReference>
<dbReference type="InterPro" id="IPR044929">
    <property type="entry name" value="DNA/RNA_non-sp_Endonuclease_sf"/>
</dbReference>
<gene>
    <name evidence="8" type="ORF">PVAND_015931</name>
</gene>
<sequence>MFLKIFLIFFATWLCSVNSQDIHIENGQEFMPYEEIFDENVTAANACTIDIHTQTASPQPVFIRPGQSQFFHPANRNGQMQFTANQAIELWCSGPWSSPSGAPNLITATCVSGQTFRYNNANFNFNQFRCQAWPQFTTRRTTTRCFNNAIIVDVGFQIGNRWLHVYQSCHDLVRETNWYTFYRFTPISDANQRNVERPRFQQSDFFPGRNVDNLYVRNVQRRTVADILQDQAAADRFIEPEPSDIFMARGHIAAMTDFILATEQQATFLFINTAPQWQTFNSLNWVSVEISSRRLAADRNINLDVYTGTHGITRLWNSAGARRQIFLDWPAGRIPVPQIYYKILVNNADRSGVVLIGVNNPHLTLAEIYRDGYVVCNDVSSQINYVSWQRTNLRRGYSYACEVNDFLRAVPHVSNLGVTRLLV</sequence>